<keyword evidence="3" id="KW-0963">Cytoplasm</keyword>
<evidence type="ECO:0000313" key="7">
    <source>
        <dbReference type="EMBL" id="KAF9578753.1"/>
    </source>
</evidence>
<feature type="compositionally biased region" description="Polar residues" evidence="5">
    <location>
        <begin position="564"/>
        <end position="580"/>
    </location>
</feature>
<evidence type="ECO:0000259" key="6">
    <source>
        <dbReference type="Pfam" id="PF06886"/>
    </source>
</evidence>
<sequence>MASASSRVASRSGTKKDRSSASRPVPPPLRTTETEYDVSPGRSTRMMSSPPPSLPSGTPRRSQQLYHQQPPIELSSPHTLQPEQESPAYRNSTEKREAQQRVQEFLQGAHHLVPKVTSSVSPSNINNRSNIHAENRDDDESVASGRTGPLINLEYYEEEEQESLRDWEAEQPRNRHHEAEEYHQLEELPDNSRRVSTPRVNVFTGARIREYPNEGRPKYPKEQRQTTGQGETAAEEDEVGFQDEEVLFKRTNHTSSDQSTLVEQTTSNSARYHQGMREFYQVPNSRSSPRHQHNPHQLPSPRQPQVPGNHFQSPHRNRLDQSEPLNQEGSLRRDEVYQDYEISSDAENIPPDELQQRPRRSAVNNQRSSPATPGYQFQEQISVREHITPTQRSTRATLATVLTPADQTATEAGSSIVEVVETTAVLTDQLRDVYSNLQEFFSPETEAKRNGAISVLGSQKSNRIVYEIPEEIPSRDDRLSESIPRPPVFEREEDPIVEQVSRRSPPIARRKPAPLRPAVVPRLKPSQPVLQNQHEQGARSTGPKTPQHHPVTIRGLISSVDSARNLQRSTNSRSESSAAAQNEPKSKVPLTVPEPFKLETELRGGRHQERFHSKLDRWRRLERESQFKATPLPTYPPQFVPKKSDRVLTKPDTVVLHTDKRAEDRLAYEQRRRINEQLSEEIRAQKAREDELREHQEVREMRKRMIPHPEPIRHYSPIEIHRSTRALTVPKSPKLGDKRRRQVIEDESLHNYTEAELTQGGQRR</sequence>
<gene>
    <name evidence="7" type="ORF">BGW38_005296</name>
</gene>
<dbReference type="Proteomes" id="UP000780801">
    <property type="component" value="Unassembled WGS sequence"/>
</dbReference>
<comment type="subcellular location">
    <subcellularLocation>
        <location evidence="1">Cytoplasm</location>
        <location evidence="1">Cytoskeleton</location>
    </subcellularLocation>
</comment>
<comment type="similarity">
    <text evidence="2">Belongs to the TPX2 family.</text>
</comment>
<reference evidence="7" key="1">
    <citation type="journal article" date="2020" name="Fungal Divers.">
        <title>Resolving the Mortierellaceae phylogeny through synthesis of multi-gene phylogenetics and phylogenomics.</title>
        <authorList>
            <person name="Vandepol N."/>
            <person name="Liber J."/>
            <person name="Desiro A."/>
            <person name="Na H."/>
            <person name="Kennedy M."/>
            <person name="Barry K."/>
            <person name="Grigoriev I.V."/>
            <person name="Miller A.N."/>
            <person name="O'Donnell K."/>
            <person name="Stajich J.E."/>
            <person name="Bonito G."/>
        </authorList>
    </citation>
    <scope>NUCLEOTIDE SEQUENCE</scope>
    <source>
        <strain evidence="7">KOD1015</strain>
    </source>
</reference>
<feature type="compositionally biased region" description="Basic and acidic residues" evidence="5">
    <location>
        <begin position="207"/>
        <end position="224"/>
    </location>
</feature>
<feature type="compositionally biased region" description="Low complexity" evidence="5">
    <location>
        <begin position="1"/>
        <end position="12"/>
    </location>
</feature>
<organism evidence="7 8">
    <name type="scientific">Lunasporangiospora selenospora</name>
    <dbReference type="NCBI Taxonomy" id="979761"/>
    <lineage>
        <taxon>Eukaryota</taxon>
        <taxon>Fungi</taxon>
        <taxon>Fungi incertae sedis</taxon>
        <taxon>Mucoromycota</taxon>
        <taxon>Mortierellomycotina</taxon>
        <taxon>Mortierellomycetes</taxon>
        <taxon>Mortierellales</taxon>
        <taxon>Mortierellaceae</taxon>
        <taxon>Lunasporangiospora</taxon>
    </lineage>
</organism>
<evidence type="ECO:0000256" key="1">
    <source>
        <dbReference type="ARBA" id="ARBA00004245"/>
    </source>
</evidence>
<dbReference type="Pfam" id="PF06886">
    <property type="entry name" value="TPX2"/>
    <property type="match status" value="1"/>
</dbReference>
<protein>
    <recommendedName>
        <fullName evidence="6">TPX2 C-terminal domain-containing protein</fullName>
    </recommendedName>
</protein>
<dbReference type="AlphaFoldDB" id="A0A9P6KBG0"/>
<keyword evidence="8" id="KW-1185">Reference proteome</keyword>
<name>A0A9P6KBG0_9FUNG</name>
<dbReference type="GO" id="GO:0005856">
    <property type="term" value="C:cytoskeleton"/>
    <property type="evidence" value="ECO:0007669"/>
    <property type="project" value="UniProtKB-SubCell"/>
</dbReference>
<feature type="compositionally biased region" description="Acidic residues" evidence="5">
    <location>
        <begin position="233"/>
        <end position="245"/>
    </location>
</feature>
<feature type="domain" description="TPX2 C-terminal" evidence="6">
    <location>
        <begin position="655"/>
        <end position="728"/>
    </location>
</feature>
<accession>A0A9P6KBG0</accession>
<feature type="compositionally biased region" description="Polar residues" evidence="5">
    <location>
        <begin position="253"/>
        <end position="271"/>
    </location>
</feature>
<feature type="region of interest" description="Disordered" evidence="5">
    <location>
        <begin position="686"/>
        <end position="764"/>
    </location>
</feature>
<dbReference type="InterPro" id="IPR027329">
    <property type="entry name" value="TPX2_C"/>
</dbReference>
<dbReference type="OrthoDB" id="1684416at2759"/>
<evidence type="ECO:0000313" key="8">
    <source>
        <dbReference type="Proteomes" id="UP000780801"/>
    </source>
</evidence>
<evidence type="ECO:0000256" key="2">
    <source>
        <dbReference type="ARBA" id="ARBA00005885"/>
    </source>
</evidence>
<proteinExistence type="inferred from homology"/>
<evidence type="ECO:0000256" key="5">
    <source>
        <dbReference type="SAM" id="MobiDB-lite"/>
    </source>
</evidence>
<feature type="non-terminal residue" evidence="7">
    <location>
        <position position="764"/>
    </location>
</feature>
<evidence type="ECO:0000256" key="4">
    <source>
        <dbReference type="ARBA" id="ARBA00023212"/>
    </source>
</evidence>
<feature type="compositionally biased region" description="Low complexity" evidence="5">
    <location>
        <begin position="39"/>
        <end position="48"/>
    </location>
</feature>
<feature type="region of interest" description="Disordered" evidence="5">
    <location>
        <begin position="474"/>
        <end position="550"/>
    </location>
</feature>
<feature type="compositionally biased region" description="Basic and acidic residues" evidence="5">
    <location>
        <begin position="162"/>
        <end position="193"/>
    </location>
</feature>
<feature type="region of interest" description="Disordered" evidence="5">
    <location>
        <begin position="1"/>
        <end position="374"/>
    </location>
</feature>
<evidence type="ECO:0000256" key="3">
    <source>
        <dbReference type="ARBA" id="ARBA00022490"/>
    </source>
</evidence>
<dbReference type="EMBL" id="JAABOA010003357">
    <property type="protein sequence ID" value="KAF9578753.1"/>
    <property type="molecule type" value="Genomic_DNA"/>
</dbReference>
<comment type="caution">
    <text evidence="7">The sequence shown here is derived from an EMBL/GenBank/DDBJ whole genome shotgun (WGS) entry which is preliminary data.</text>
</comment>
<feature type="compositionally biased region" description="Polar residues" evidence="5">
    <location>
        <begin position="528"/>
        <end position="544"/>
    </location>
</feature>
<feature type="compositionally biased region" description="Basic and acidic residues" evidence="5">
    <location>
        <begin position="686"/>
        <end position="700"/>
    </location>
</feature>
<feature type="region of interest" description="Disordered" evidence="5">
    <location>
        <begin position="564"/>
        <end position="594"/>
    </location>
</feature>
<keyword evidence="4" id="KW-0206">Cytoskeleton</keyword>
<feature type="compositionally biased region" description="Polar residues" evidence="5">
    <location>
        <begin position="362"/>
        <end position="374"/>
    </location>
</feature>
<feature type="compositionally biased region" description="Polar residues" evidence="5">
    <location>
        <begin position="116"/>
        <end position="132"/>
    </location>
</feature>